<dbReference type="Proteomes" id="UP001174909">
    <property type="component" value="Unassembled WGS sequence"/>
</dbReference>
<sequence length="171" mass="18551">MFELAIAVQYLNPSVPPFCHVHVPSGVEPDVLGLVKLLASLSVRADGSDKVQVEVKDLNAVVVNVAHVQLIVVYRHGTRVCKFPFTSSGSANAFNQRPSGGEFLKLVFAGHIILPAQSIATPFGESEMAPWNLRTFLLWASMMDNVSPLLSVTIMSLSLLNVIPYGPLRLV</sequence>
<name>A0AA35T7S1_GEOBA</name>
<protein>
    <submittedName>
        <fullName evidence="1">Uncharacterized protein</fullName>
    </submittedName>
</protein>
<reference evidence="1" key="1">
    <citation type="submission" date="2023-03" db="EMBL/GenBank/DDBJ databases">
        <authorList>
            <person name="Steffen K."/>
            <person name="Cardenas P."/>
        </authorList>
    </citation>
    <scope>NUCLEOTIDE SEQUENCE</scope>
</reference>
<keyword evidence="2" id="KW-1185">Reference proteome</keyword>
<evidence type="ECO:0000313" key="1">
    <source>
        <dbReference type="EMBL" id="CAI8042839.1"/>
    </source>
</evidence>
<dbReference type="EMBL" id="CASHTH010003285">
    <property type="protein sequence ID" value="CAI8042839.1"/>
    <property type="molecule type" value="Genomic_DNA"/>
</dbReference>
<organism evidence="1 2">
    <name type="scientific">Geodia barretti</name>
    <name type="common">Barrett's horny sponge</name>
    <dbReference type="NCBI Taxonomy" id="519541"/>
    <lineage>
        <taxon>Eukaryota</taxon>
        <taxon>Metazoa</taxon>
        <taxon>Porifera</taxon>
        <taxon>Demospongiae</taxon>
        <taxon>Heteroscleromorpha</taxon>
        <taxon>Tetractinellida</taxon>
        <taxon>Astrophorina</taxon>
        <taxon>Geodiidae</taxon>
        <taxon>Geodia</taxon>
    </lineage>
</organism>
<evidence type="ECO:0000313" key="2">
    <source>
        <dbReference type="Proteomes" id="UP001174909"/>
    </source>
</evidence>
<accession>A0AA35T7S1</accession>
<comment type="caution">
    <text evidence="1">The sequence shown here is derived from an EMBL/GenBank/DDBJ whole genome shotgun (WGS) entry which is preliminary data.</text>
</comment>
<dbReference type="AlphaFoldDB" id="A0AA35T7S1"/>
<gene>
    <name evidence="1" type="ORF">GBAR_LOCUS23759</name>
</gene>
<proteinExistence type="predicted"/>